<protein>
    <submittedName>
        <fullName evidence="1">Uncharacterized protein</fullName>
    </submittedName>
</protein>
<reference evidence="1" key="2">
    <citation type="journal article" date="2015" name="Data Brief">
        <title>Shoot transcriptome of the giant reed, Arundo donax.</title>
        <authorList>
            <person name="Barrero R.A."/>
            <person name="Guerrero F.D."/>
            <person name="Moolhuijzen P."/>
            <person name="Goolsby J.A."/>
            <person name="Tidwell J."/>
            <person name="Bellgard S.E."/>
            <person name="Bellgard M.I."/>
        </authorList>
    </citation>
    <scope>NUCLEOTIDE SEQUENCE</scope>
    <source>
        <tissue evidence="1">Shoot tissue taken approximately 20 cm above the soil surface</tissue>
    </source>
</reference>
<accession>A0A0A9GFX6</accession>
<name>A0A0A9GFX6_ARUDO</name>
<evidence type="ECO:0000313" key="1">
    <source>
        <dbReference type="EMBL" id="JAE22349.1"/>
    </source>
</evidence>
<sequence length="46" mass="5004">MCLTQFINGIFHDGETLSLDSQIFSSSISAFFCRQDSSSGLTQIAV</sequence>
<dbReference type="EMBL" id="GBRH01175547">
    <property type="protein sequence ID" value="JAE22349.1"/>
    <property type="molecule type" value="Transcribed_RNA"/>
</dbReference>
<organism evidence="1">
    <name type="scientific">Arundo donax</name>
    <name type="common">Giant reed</name>
    <name type="synonym">Donax arundinaceus</name>
    <dbReference type="NCBI Taxonomy" id="35708"/>
    <lineage>
        <taxon>Eukaryota</taxon>
        <taxon>Viridiplantae</taxon>
        <taxon>Streptophyta</taxon>
        <taxon>Embryophyta</taxon>
        <taxon>Tracheophyta</taxon>
        <taxon>Spermatophyta</taxon>
        <taxon>Magnoliopsida</taxon>
        <taxon>Liliopsida</taxon>
        <taxon>Poales</taxon>
        <taxon>Poaceae</taxon>
        <taxon>PACMAD clade</taxon>
        <taxon>Arundinoideae</taxon>
        <taxon>Arundineae</taxon>
        <taxon>Arundo</taxon>
    </lineage>
</organism>
<dbReference type="AlphaFoldDB" id="A0A0A9GFX6"/>
<reference evidence="1" key="1">
    <citation type="submission" date="2014-09" db="EMBL/GenBank/DDBJ databases">
        <authorList>
            <person name="Magalhaes I.L.F."/>
            <person name="Oliveira U."/>
            <person name="Santos F.R."/>
            <person name="Vidigal T.H.D.A."/>
            <person name="Brescovit A.D."/>
            <person name="Santos A.J."/>
        </authorList>
    </citation>
    <scope>NUCLEOTIDE SEQUENCE</scope>
    <source>
        <tissue evidence="1">Shoot tissue taken approximately 20 cm above the soil surface</tissue>
    </source>
</reference>
<proteinExistence type="predicted"/>